<dbReference type="RefSeq" id="WP_167048225.1">
    <property type="nucleotide sequence ID" value="NZ_JAAOZB010000002.1"/>
</dbReference>
<dbReference type="InterPro" id="IPR045357">
    <property type="entry name" value="Aminopeptidase_N-like_N"/>
</dbReference>
<dbReference type="Gene3D" id="3.60.21.10">
    <property type="match status" value="1"/>
</dbReference>
<dbReference type="Gene3D" id="2.60.40.1730">
    <property type="entry name" value="tricorn interacting facor f3 domain"/>
    <property type="match status" value="1"/>
</dbReference>
<dbReference type="PRINTS" id="PR01607">
    <property type="entry name" value="APYRASEFAMLY"/>
</dbReference>
<evidence type="ECO:0000256" key="4">
    <source>
        <dbReference type="SAM" id="SignalP"/>
    </source>
</evidence>
<feature type="region of interest" description="Disordered" evidence="2">
    <location>
        <begin position="1245"/>
        <end position="1277"/>
    </location>
</feature>
<dbReference type="PANTHER" id="PTHR11575:SF24">
    <property type="entry name" value="5'-NUCLEOTIDASE"/>
    <property type="match status" value="1"/>
</dbReference>
<dbReference type="GO" id="GO:0008270">
    <property type="term" value="F:zinc ion binding"/>
    <property type="evidence" value="ECO:0007669"/>
    <property type="project" value="InterPro"/>
</dbReference>
<name>A0A7W3JM82_9MICO</name>
<feature type="domain" description="Peptidase M1 membrane alanine aminopeptidase" evidence="7">
    <location>
        <begin position="341"/>
        <end position="484"/>
    </location>
</feature>
<accession>A0A7W3JM82</accession>
<evidence type="ECO:0000259" key="8">
    <source>
        <dbReference type="Pfam" id="PF02872"/>
    </source>
</evidence>
<feature type="compositionally biased region" description="Low complexity" evidence="2">
    <location>
        <begin position="1245"/>
        <end position="1254"/>
    </location>
</feature>
<evidence type="ECO:0000259" key="9">
    <source>
        <dbReference type="Pfam" id="PF17900"/>
    </source>
</evidence>
<dbReference type="GO" id="GO:0008253">
    <property type="term" value="F:5'-nucleotidase activity"/>
    <property type="evidence" value="ECO:0007669"/>
    <property type="project" value="TreeGrafter"/>
</dbReference>
<feature type="signal peptide" evidence="4">
    <location>
        <begin position="1"/>
        <end position="40"/>
    </location>
</feature>
<dbReference type="SUPFAM" id="SSF55486">
    <property type="entry name" value="Metalloproteases ('zincins'), catalytic domain"/>
    <property type="match status" value="1"/>
</dbReference>
<keyword evidence="3" id="KW-0472">Membrane</keyword>
<dbReference type="Pfam" id="PF17900">
    <property type="entry name" value="Peptidase_M1_N"/>
    <property type="match status" value="1"/>
</dbReference>
<proteinExistence type="predicted"/>
<feature type="domain" description="5'-Nucleotidase C-terminal" evidence="8">
    <location>
        <begin position="968"/>
        <end position="1120"/>
    </location>
</feature>
<evidence type="ECO:0000313" key="10">
    <source>
        <dbReference type="EMBL" id="MBA8815410.1"/>
    </source>
</evidence>
<dbReference type="GO" id="GO:0030288">
    <property type="term" value="C:outer membrane-bounded periplasmic space"/>
    <property type="evidence" value="ECO:0007669"/>
    <property type="project" value="TreeGrafter"/>
</dbReference>
<dbReference type="GO" id="GO:0008768">
    <property type="term" value="F:UDP-sugar diphosphatase activity"/>
    <property type="evidence" value="ECO:0007669"/>
    <property type="project" value="TreeGrafter"/>
</dbReference>
<keyword evidence="3" id="KW-0812">Transmembrane</keyword>
<evidence type="ECO:0000259" key="7">
    <source>
        <dbReference type="Pfam" id="PF01433"/>
    </source>
</evidence>
<organism evidence="10 11">
    <name type="scientific">Microbacterium halimionae</name>
    <dbReference type="NCBI Taxonomy" id="1526413"/>
    <lineage>
        <taxon>Bacteria</taxon>
        <taxon>Bacillati</taxon>
        <taxon>Actinomycetota</taxon>
        <taxon>Actinomycetes</taxon>
        <taxon>Micrococcales</taxon>
        <taxon>Microbacteriaceae</taxon>
        <taxon>Microbacterium</taxon>
    </lineage>
</organism>
<dbReference type="InterPro" id="IPR029052">
    <property type="entry name" value="Metallo-depent_PP-like"/>
</dbReference>
<keyword evidence="1 4" id="KW-0732">Signal</keyword>
<dbReference type="InterPro" id="IPR004843">
    <property type="entry name" value="Calcineurin-like_PHP"/>
</dbReference>
<evidence type="ECO:0000256" key="2">
    <source>
        <dbReference type="SAM" id="MobiDB-lite"/>
    </source>
</evidence>
<dbReference type="InterPro" id="IPR008334">
    <property type="entry name" value="5'-Nucleotdase_C"/>
</dbReference>
<feature type="domain" description="DUF11" evidence="6">
    <location>
        <begin position="500"/>
        <end position="588"/>
    </location>
</feature>
<dbReference type="CDD" id="cd09603">
    <property type="entry name" value="M1_APN_like"/>
    <property type="match status" value="1"/>
</dbReference>
<feature type="domain" description="Calcineurin-like phosphoesterase" evidence="5">
    <location>
        <begin position="623"/>
        <end position="839"/>
    </location>
</feature>
<evidence type="ECO:0000256" key="1">
    <source>
        <dbReference type="ARBA" id="ARBA00022729"/>
    </source>
</evidence>
<dbReference type="Pfam" id="PF02872">
    <property type="entry name" value="5_nucleotid_C"/>
    <property type="match status" value="1"/>
</dbReference>
<dbReference type="Pfam" id="PF00149">
    <property type="entry name" value="Metallophos"/>
    <property type="match status" value="1"/>
</dbReference>
<gene>
    <name evidence="10" type="ORF">FHX48_000462</name>
</gene>
<dbReference type="Gene3D" id="1.10.390.10">
    <property type="entry name" value="Neutral Protease Domain 2"/>
    <property type="match status" value="1"/>
</dbReference>
<feature type="transmembrane region" description="Helical" evidence="3">
    <location>
        <begin position="1372"/>
        <end position="1392"/>
    </location>
</feature>
<dbReference type="Proteomes" id="UP000526083">
    <property type="component" value="Unassembled WGS sequence"/>
</dbReference>
<comment type="caution">
    <text evidence="10">The sequence shown here is derived from an EMBL/GenBank/DDBJ whole genome shotgun (WGS) entry which is preliminary data.</text>
</comment>
<evidence type="ECO:0000256" key="3">
    <source>
        <dbReference type="SAM" id="Phobius"/>
    </source>
</evidence>
<dbReference type="InterPro" id="IPR014782">
    <property type="entry name" value="Peptidase_M1_dom"/>
</dbReference>
<feature type="domain" description="Aminopeptidase N-like N-terminal" evidence="9">
    <location>
        <begin position="67"/>
        <end position="245"/>
    </location>
</feature>
<dbReference type="InterPro" id="IPR042097">
    <property type="entry name" value="Aminopeptidase_N-like_N_sf"/>
</dbReference>
<evidence type="ECO:0000259" key="6">
    <source>
        <dbReference type="Pfam" id="PF01345"/>
    </source>
</evidence>
<evidence type="ECO:0000313" key="11">
    <source>
        <dbReference type="Proteomes" id="UP000526083"/>
    </source>
</evidence>
<dbReference type="GO" id="GO:0008237">
    <property type="term" value="F:metallopeptidase activity"/>
    <property type="evidence" value="ECO:0007669"/>
    <property type="project" value="InterPro"/>
</dbReference>
<feature type="chain" id="PRO_5030944621" evidence="4">
    <location>
        <begin position="41"/>
        <end position="1401"/>
    </location>
</feature>
<dbReference type="InterPro" id="IPR027268">
    <property type="entry name" value="Peptidase_M4/M1_CTD_sf"/>
</dbReference>
<dbReference type="Pfam" id="PF01345">
    <property type="entry name" value="DUF11"/>
    <property type="match status" value="1"/>
</dbReference>
<dbReference type="InterPro" id="IPR036907">
    <property type="entry name" value="5'-Nucleotdase_C_sf"/>
</dbReference>
<dbReference type="SUPFAM" id="SSF56300">
    <property type="entry name" value="Metallo-dependent phosphatases"/>
    <property type="match status" value="1"/>
</dbReference>
<evidence type="ECO:0000259" key="5">
    <source>
        <dbReference type="Pfam" id="PF00149"/>
    </source>
</evidence>
<reference evidence="10 11" key="1">
    <citation type="submission" date="2020-07" db="EMBL/GenBank/DDBJ databases">
        <title>Sequencing the genomes of 1000 actinobacteria strains.</title>
        <authorList>
            <person name="Klenk H.-P."/>
        </authorList>
    </citation>
    <scope>NUCLEOTIDE SEQUENCE [LARGE SCALE GENOMIC DNA]</scope>
    <source>
        <strain evidence="10 11">DSM 27576</strain>
    </source>
</reference>
<dbReference type="Pfam" id="PF01433">
    <property type="entry name" value="Peptidase_M1"/>
    <property type="match status" value="1"/>
</dbReference>
<protein>
    <submittedName>
        <fullName evidence="10">2',3'-cyclic-nucleotide 2'-phosphodiesterase (5'-nucleotidase family)</fullName>
    </submittedName>
</protein>
<keyword evidence="3" id="KW-1133">Transmembrane helix</keyword>
<dbReference type="GO" id="GO:0009166">
    <property type="term" value="P:nucleotide catabolic process"/>
    <property type="evidence" value="ECO:0007669"/>
    <property type="project" value="InterPro"/>
</dbReference>
<dbReference type="EMBL" id="JACGWY010000001">
    <property type="protein sequence ID" value="MBA8815410.1"/>
    <property type="molecule type" value="Genomic_DNA"/>
</dbReference>
<sequence length="1401" mass="146556">MIPDRVLPVQRRRRQKSMATLAASIVLLLCGGVVSAPAFADDATAGASTSGDPIFPNVGNSGYDVLHYDIDMAYRTNSDISATTTIGAKASTSLSSFVLDFEGMTVDEVTVNGQEAQWSRDIDAEATKYKLIITPAAAVSGDFTVSISYSGAPARHIDADGSSEGWVKTSDGVTALGQPIGAMTWFPNNNTPADKATYDIDVTAPTTVNGNALSVASNGELVGQLIDADAGTTTWQWQQTKQMASELSILSIGRFNILESDIQLASGRTLHEWSFVDPTISVSRQNTINTRRAEIKSIIDWLETKLGAYPGESIGLIVDSVSVGYALETQDRPFFDGSVSASTLIHELVHQWLGNDVAPSDWSHIWLNEGAAEFFTTYYQYSTGLTSITPEDNSYSSWNSATDSRWEVPTVGFTDSAELYDWQVYNRGKYTLGALMTAIGREDFDELYSQWTARYGGASASTSDFAALAEEVSGKDLEAFFQDWIYDTDKPAWPAKWTAAVTSDVAGKELLPGEASSFTLSVENTGKVALDGGTVEVDAQQLLSLVTLSDTLPAGVSVADGAIVWSVPSLAPAATASVEIAFTVPADSVGGAIDMSIAAPQLGSSLSAGTLSFSVAEPVALNLLNINDFHGRIDANTVKFAGTIEQLRAEYGDENTLFLSAGDNIGASLFASSSADDQPTLDVLNALGLAASAVGNHEFDKGVGDLTGRVSEEADFPYLAANVYDASGEPIVDEYALFEVDGLTVAVIGAITEETPTLVSPGGISGLTFGDPVEAVNRVAAELEGTADVIIAEYHEGSTDGVAEDAAIEEEIAAGGAFADIVTKTSASVDAIFTGHTHKEYSWDGPIPGAEGTRPVVQTGSYGENIGQVVLEVDPVTGDVEGYEAKNVARVAIADDGNEDNDAEQSAALDAELVSTYPRVAEVSSIVSDAIADAAVIGEQVKGSVVADITTAFTGGSYVDGVWTGVKRDDRASQSTLGNLVADSLVSSLSSADRGGAEIGMVNPGGLRSDLLYGEDGTITYAEANAVLPFVNNLWTTTLTGAQFTAALEQQWQPEGASRSYLALGLSDNVRYTYDKSAPRGEHITGVWIDGEPIDPAGEYRVGSFSFLLQGGDNFTVLAEGSDTKDSGLIDRDAWISYLEANPGLEPDFASRSAEVTGVPETVEVGDTVSLQVSGINLTSLGSPENTVVEASIDDTVFAPFTVTGGVATVEFTVPDSAVGESVLSLVATDSGTQVTVPLTVTEATVPTEPTNPTDPGTELPSTGGNETPVAESELTPGNAGDVKVIAGDLVPGGTVTVYVGIEYAGDWVSAWLRSAPIFLGWYQVDAVGNITVTLPAGVTGDHRIVIQDADGNLIGWQEVTIGALAVTGGNASGIGGLVLIATLLLTIGAAARTMGRRREV</sequence>
<dbReference type="PANTHER" id="PTHR11575">
    <property type="entry name" value="5'-NUCLEOTIDASE-RELATED"/>
    <property type="match status" value="1"/>
</dbReference>
<keyword evidence="11" id="KW-1185">Reference proteome</keyword>
<dbReference type="InterPro" id="IPR001434">
    <property type="entry name" value="OmcB-like_DUF11"/>
</dbReference>
<dbReference type="SUPFAM" id="SSF55816">
    <property type="entry name" value="5'-nucleotidase (syn. UDP-sugar hydrolase), C-terminal domain"/>
    <property type="match status" value="1"/>
</dbReference>
<dbReference type="SUPFAM" id="SSF63737">
    <property type="entry name" value="Leukotriene A4 hydrolase N-terminal domain"/>
    <property type="match status" value="1"/>
</dbReference>
<dbReference type="Gene3D" id="3.90.780.10">
    <property type="entry name" value="5'-Nucleotidase, C-terminal domain"/>
    <property type="match status" value="1"/>
</dbReference>
<dbReference type="InterPro" id="IPR006179">
    <property type="entry name" value="5_nucleotidase/apyrase"/>
</dbReference>